<organism evidence="1 2">
    <name type="scientific">Peptostreptococcus anaerobius 653-L</name>
    <dbReference type="NCBI Taxonomy" id="596329"/>
    <lineage>
        <taxon>Bacteria</taxon>
        <taxon>Bacillati</taxon>
        <taxon>Bacillota</taxon>
        <taxon>Clostridia</taxon>
        <taxon>Peptostreptococcales</taxon>
        <taxon>Peptostreptococcaceae</taxon>
        <taxon>Peptostreptococcus</taxon>
    </lineage>
</organism>
<comment type="caution">
    <text evidence="1">The sequence shown here is derived from an EMBL/GenBank/DDBJ whole genome shotgun (WGS) entry which is preliminary data.</text>
</comment>
<accession>D3MQD6</accession>
<name>D3MQD6_9FIRM</name>
<sequence length="68" mass="7593">MLYSLLTRLNDCSNDVDSSLLTKLSDKSVYFEESIKNMISTKAIPSYDAEGAVEYAKANLRITATRIL</sequence>
<proteinExistence type="predicted"/>
<keyword evidence="2" id="KW-1185">Reference proteome</keyword>
<reference evidence="1 2" key="1">
    <citation type="submission" date="2010-01" db="EMBL/GenBank/DDBJ databases">
        <authorList>
            <person name="Dodson R."/>
            <person name="Madupu R."/>
            <person name="Durkin A.S."/>
            <person name="Torralba M."/>
            <person name="Methe B."/>
            <person name="Sutton G.G."/>
            <person name="Strausberg R.L."/>
            <person name="Nelson K.E."/>
        </authorList>
    </citation>
    <scope>NUCLEOTIDE SEQUENCE [LARGE SCALE GENOMIC DNA]</scope>
    <source>
        <strain evidence="1 2">653-L</strain>
    </source>
</reference>
<protein>
    <submittedName>
        <fullName evidence="1">Uncharacterized protein</fullName>
    </submittedName>
</protein>
<dbReference type="EMBL" id="ADJN01000015">
    <property type="protein sequence ID" value="EFD05685.1"/>
    <property type="molecule type" value="Genomic_DNA"/>
</dbReference>
<evidence type="ECO:0000313" key="1">
    <source>
        <dbReference type="EMBL" id="EFD05685.1"/>
    </source>
</evidence>
<dbReference type="Proteomes" id="UP000004206">
    <property type="component" value="Unassembled WGS sequence"/>
</dbReference>
<gene>
    <name evidence="1" type="ORF">HMPREF0631_1551</name>
</gene>
<dbReference type="AlphaFoldDB" id="D3MQD6"/>
<evidence type="ECO:0000313" key="2">
    <source>
        <dbReference type="Proteomes" id="UP000004206"/>
    </source>
</evidence>